<proteinExistence type="predicted"/>
<evidence type="ECO:0000313" key="3">
    <source>
        <dbReference type="Proteomes" id="UP000249495"/>
    </source>
</evidence>
<dbReference type="AlphaFoldDB" id="A0A2X3WAN1"/>
<feature type="region of interest" description="Disordered" evidence="1">
    <location>
        <begin position="181"/>
        <end position="203"/>
    </location>
</feature>
<accession>A0A2X3WAN1</accession>
<reference evidence="2 3" key="1">
    <citation type="submission" date="2018-06" db="EMBL/GenBank/DDBJ databases">
        <authorList>
            <consortium name="Pathogen Informatics"/>
            <person name="Doyle S."/>
        </authorList>
    </citation>
    <scope>NUCLEOTIDE SEQUENCE [LARGE SCALE GENOMIC DNA]</scope>
    <source>
        <strain evidence="2 3">NCTC12278</strain>
    </source>
</reference>
<gene>
    <name evidence="2" type="ORF">NCTC12278_01534</name>
</gene>
<keyword evidence="3" id="KW-1185">Reference proteome</keyword>
<evidence type="ECO:0000256" key="1">
    <source>
        <dbReference type="SAM" id="MobiDB-lite"/>
    </source>
</evidence>
<dbReference type="Proteomes" id="UP000249495">
    <property type="component" value="Chromosome 1"/>
</dbReference>
<feature type="compositionally biased region" description="Low complexity" evidence="1">
    <location>
        <begin position="95"/>
        <end position="109"/>
    </location>
</feature>
<sequence length="203" mass="23636">MSRIRKFPLVADNDIVVQQAKQMHLYENEDLITNIHGPYEDKVYDDVTQDYHFIPENPASDQVPAERLKTQRAGKTYAEMAREEARRDLKKKRQSYVTSSDFSKTSSHSYQPSFSRPASLSKTAKPSSVSELARFTSQLRQDSYILAELPQVYSEPQNQIEKPKKNSYDFLKTSQIYNRQDYQEQKERQVAQELNLTPFDDAN</sequence>
<evidence type="ECO:0000313" key="2">
    <source>
        <dbReference type="EMBL" id="SQF40953.1"/>
    </source>
</evidence>
<dbReference type="KEGG" id="sfer:NCTC12278_01534"/>
<dbReference type="EMBL" id="LS483343">
    <property type="protein sequence ID" value="SQF40953.1"/>
    <property type="molecule type" value="Genomic_DNA"/>
</dbReference>
<dbReference type="STRING" id="1123303.GCA_000372425_01049"/>
<dbReference type="RefSeq" id="WP_018030378.1">
    <property type="nucleotide sequence ID" value="NZ_JBGXUQ010000048.1"/>
</dbReference>
<name>A0A2X3WAN1_9STRE</name>
<feature type="compositionally biased region" description="Polar residues" evidence="1">
    <location>
        <begin position="110"/>
        <end position="127"/>
    </location>
</feature>
<feature type="compositionally biased region" description="Basic and acidic residues" evidence="1">
    <location>
        <begin position="181"/>
        <end position="190"/>
    </location>
</feature>
<organism evidence="2 3">
    <name type="scientific">Streptococcus ferus</name>
    <dbReference type="NCBI Taxonomy" id="1345"/>
    <lineage>
        <taxon>Bacteria</taxon>
        <taxon>Bacillati</taxon>
        <taxon>Bacillota</taxon>
        <taxon>Bacilli</taxon>
        <taxon>Lactobacillales</taxon>
        <taxon>Streptococcaceae</taxon>
        <taxon>Streptococcus</taxon>
    </lineage>
</organism>
<feature type="region of interest" description="Disordered" evidence="1">
    <location>
        <begin position="85"/>
        <end position="127"/>
    </location>
</feature>
<dbReference type="OrthoDB" id="2235632at2"/>
<protein>
    <submittedName>
        <fullName evidence="2">Hypothetical cytosolic protein</fullName>
    </submittedName>
</protein>